<comment type="caution">
    <text evidence="1">The sequence shown here is derived from an EMBL/GenBank/DDBJ whole genome shotgun (WGS) entry which is preliminary data.</text>
</comment>
<accession>A0A9X2AGZ5</accession>
<dbReference type="Pfam" id="PF22283">
    <property type="entry name" value="DUF6960"/>
    <property type="match status" value="1"/>
</dbReference>
<dbReference type="RefSeq" id="WP_241935150.1">
    <property type="nucleotide sequence ID" value="NZ_JALBGC010000002.1"/>
</dbReference>
<sequence>MKTRPKPVIFGLYGWSPEYGFRYIHPANRRAFELLEPVGKLFEKIAEDEEGEWITIRYDEQQFLVRPELFKEIYHKPKFSFGDAVEEVTPQPGQYRHFGHVSDVFWNEATDTATYQIVERKRKLPRVFAADELRAD</sequence>
<dbReference type="EMBL" id="JALBGC010000002">
    <property type="protein sequence ID" value="MCI1186865.1"/>
    <property type="molecule type" value="Genomic_DNA"/>
</dbReference>
<dbReference type="InterPro" id="IPR053804">
    <property type="entry name" value="DUF6960"/>
</dbReference>
<gene>
    <name evidence="1" type="ORF">MON38_05495</name>
</gene>
<name>A0A9X2AGZ5_9BACT</name>
<reference evidence="1" key="1">
    <citation type="submission" date="2022-03" db="EMBL/GenBank/DDBJ databases">
        <title>Bacterial whole genome sequence for Hymenobacter sp. DH14.</title>
        <authorList>
            <person name="Le V."/>
        </authorList>
    </citation>
    <scope>NUCLEOTIDE SEQUENCE</scope>
    <source>
        <strain evidence="1">DH14</strain>
    </source>
</reference>
<evidence type="ECO:0000313" key="1">
    <source>
        <dbReference type="EMBL" id="MCI1186865.1"/>
    </source>
</evidence>
<organism evidence="1 2">
    <name type="scientific">Hymenobacter cyanobacteriorum</name>
    <dbReference type="NCBI Taxonomy" id="2926463"/>
    <lineage>
        <taxon>Bacteria</taxon>
        <taxon>Pseudomonadati</taxon>
        <taxon>Bacteroidota</taxon>
        <taxon>Cytophagia</taxon>
        <taxon>Cytophagales</taxon>
        <taxon>Hymenobacteraceae</taxon>
        <taxon>Hymenobacter</taxon>
    </lineage>
</organism>
<dbReference type="AlphaFoldDB" id="A0A9X2AGZ5"/>
<protein>
    <submittedName>
        <fullName evidence="1">Uncharacterized protein</fullName>
    </submittedName>
</protein>
<keyword evidence="2" id="KW-1185">Reference proteome</keyword>
<evidence type="ECO:0000313" key="2">
    <source>
        <dbReference type="Proteomes" id="UP001139193"/>
    </source>
</evidence>
<proteinExistence type="predicted"/>
<dbReference type="Proteomes" id="UP001139193">
    <property type="component" value="Unassembled WGS sequence"/>
</dbReference>